<dbReference type="RefSeq" id="WP_238394381.1">
    <property type="nucleotide sequence ID" value="NZ_JBHTKN010000001.1"/>
</dbReference>
<dbReference type="InterPro" id="IPR006597">
    <property type="entry name" value="Sel1-like"/>
</dbReference>
<organism evidence="2 3">
    <name type="scientific">Pseudoxanthomonas kaohsiungensis</name>
    <dbReference type="NCBI Taxonomy" id="283923"/>
    <lineage>
        <taxon>Bacteria</taxon>
        <taxon>Pseudomonadati</taxon>
        <taxon>Pseudomonadota</taxon>
        <taxon>Gammaproteobacteria</taxon>
        <taxon>Lysobacterales</taxon>
        <taxon>Lysobacteraceae</taxon>
        <taxon>Pseudoxanthomonas</taxon>
    </lineage>
</organism>
<dbReference type="SMART" id="SM00671">
    <property type="entry name" value="SEL1"/>
    <property type="match status" value="5"/>
</dbReference>
<dbReference type="InterPro" id="IPR052945">
    <property type="entry name" value="Mitotic_Regulator"/>
</dbReference>
<dbReference type="Gene3D" id="1.25.40.10">
    <property type="entry name" value="Tetratricopeptide repeat domain"/>
    <property type="match status" value="2"/>
</dbReference>
<accession>A0ABW3LT98</accession>
<dbReference type="Pfam" id="PF08238">
    <property type="entry name" value="Sel1"/>
    <property type="match status" value="5"/>
</dbReference>
<feature type="region of interest" description="Disordered" evidence="1">
    <location>
        <begin position="209"/>
        <end position="244"/>
    </location>
</feature>
<gene>
    <name evidence="2" type="ORF">ACFQ2N_03215</name>
</gene>
<evidence type="ECO:0000313" key="2">
    <source>
        <dbReference type="EMBL" id="MFD1041358.1"/>
    </source>
</evidence>
<protein>
    <submittedName>
        <fullName evidence="2">Tetratricopeptide repeat protein</fullName>
    </submittedName>
</protein>
<evidence type="ECO:0000313" key="3">
    <source>
        <dbReference type="Proteomes" id="UP001597033"/>
    </source>
</evidence>
<reference evidence="3" key="1">
    <citation type="journal article" date="2019" name="Int. J. Syst. Evol. Microbiol.">
        <title>The Global Catalogue of Microorganisms (GCM) 10K type strain sequencing project: providing services to taxonomists for standard genome sequencing and annotation.</title>
        <authorList>
            <consortium name="The Broad Institute Genomics Platform"/>
            <consortium name="The Broad Institute Genome Sequencing Center for Infectious Disease"/>
            <person name="Wu L."/>
            <person name="Ma J."/>
        </authorList>
    </citation>
    <scope>NUCLEOTIDE SEQUENCE [LARGE SCALE GENOMIC DNA]</scope>
    <source>
        <strain evidence="3">CCUG 55854</strain>
    </source>
</reference>
<name>A0ABW3LT98_9GAMM</name>
<proteinExistence type="predicted"/>
<dbReference type="SUPFAM" id="SSF81901">
    <property type="entry name" value="HCP-like"/>
    <property type="match status" value="1"/>
</dbReference>
<dbReference type="PANTHER" id="PTHR43628">
    <property type="entry name" value="ACTIVATOR OF C KINASE PROTEIN 1-RELATED"/>
    <property type="match status" value="1"/>
</dbReference>
<sequence>MATTDVRQLREAALAGQREAQLLLAQASMEGRGLQADPDEAFHWYSVAANLGEPMAMNMLGRCHELGLGTPVDMALAAVWYRKAAEAGLDWGMYNLAHLLASGNGVAADRGAAYRWYRRAARHGHARAMNFVGRFHENGWAVRRDPVQAMAWYQRAAYAGDCLAQANLASMLAEMGKLDEAARWLRRALDTGTPPVVARLRRALADSPHDRLRRLVNPPPVPADPRTDGRAPAAPRESRNRSSR</sequence>
<evidence type="ECO:0000256" key="1">
    <source>
        <dbReference type="SAM" id="MobiDB-lite"/>
    </source>
</evidence>
<dbReference type="PANTHER" id="PTHR43628:SF1">
    <property type="entry name" value="CHITIN SYNTHASE REGULATORY FACTOR 2-RELATED"/>
    <property type="match status" value="1"/>
</dbReference>
<keyword evidence="3" id="KW-1185">Reference proteome</keyword>
<comment type="caution">
    <text evidence="2">The sequence shown here is derived from an EMBL/GenBank/DDBJ whole genome shotgun (WGS) entry which is preliminary data.</text>
</comment>
<dbReference type="EMBL" id="JBHTKN010000001">
    <property type="protein sequence ID" value="MFD1041358.1"/>
    <property type="molecule type" value="Genomic_DNA"/>
</dbReference>
<dbReference type="InterPro" id="IPR011990">
    <property type="entry name" value="TPR-like_helical_dom_sf"/>
</dbReference>
<dbReference type="Proteomes" id="UP001597033">
    <property type="component" value="Unassembled WGS sequence"/>
</dbReference>